<reference evidence="2" key="1">
    <citation type="journal article" date="2019" name="Int. J. Syst. Evol. Microbiol.">
        <title>The Global Catalogue of Microorganisms (GCM) 10K type strain sequencing project: providing services to taxonomists for standard genome sequencing and annotation.</title>
        <authorList>
            <consortium name="The Broad Institute Genomics Platform"/>
            <consortium name="The Broad Institute Genome Sequencing Center for Infectious Disease"/>
            <person name="Wu L."/>
            <person name="Ma J."/>
        </authorList>
    </citation>
    <scope>NUCLEOTIDE SEQUENCE [LARGE SCALE GENOMIC DNA]</scope>
    <source>
        <strain evidence="2">CCM 320</strain>
    </source>
</reference>
<proteinExistence type="predicted"/>
<dbReference type="PIRSF" id="PIRSF030140">
    <property type="entry name" value="UCP030140"/>
    <property type="match status" value="1"/>
</dbReference>
<dbReference type="InterPro" id="IPR014871">
    <property type="entry name" value="dUTPase/dCTP_pyrophosphatase"/>
</dbReference>
<dbReference type="Pfam" id="PF08761">
    <property type="entry name" value="dUTPase_2"/>
    <property type="match status" value="1"/>
</dbReference>
<gene>
    <name evidence="1" type="ORF">ACFOEJ_16695</name>
</gene>
<keyword evidence="1" id="KW-0378">Hydrolase</keyword>
<dbReference type="EMBL" id="JBHRUJ010000030">
    <property type="protein sequence ID" value="MFC3212708.1"/>
    <property type="molecule type" value="Genomic_DNA"/>
</dbReference>
<name>A0ABV7KTF3_PLAOK</name>
<organism evidence="1 2">
    <name type="scientific">Planomicrobium okeanokoites</name>
    <name type="common">Planococcus okeanokoites</name>
    <name type="synonym">Flavobacterium okeanokoites</name>
    <dbReference type="NCBI Taxonomy" id="244"/>
    <lineage>
        <taxon>Bacteria</taxon>
        <taxon>Bacillati</taxon>
        <taxon>Bacillota</taxon>
        <taxon>Bacilli</taxon>
        <taxon>Bacillales</taxon>
        <taxon>Caryophanaceae</taxon>
        <taxon>Planomicrobium</taxon>
    </lineage>
</organism>
<dbReference type="CDD" id="cd11527">
    <property type="entry name" value="NTP-PPase_dUTPase"/>
    <property type="match status" value="1"/>
</dbReference>
<dbReference type="SUPFAM" id="SSF101386">
    <property type="entry name" value="all-alpha NTP pyrophosphatases"/>
    <property type="match status" value="1"/>
</dbReference>
<accession>A0ABV7KTF3</accession>
<sequence>MKIDISNLLEAQKELDAEIEKNHPTVEKEERLLKRTLALLVELGELANELPEVFKFWSNKKNNYEKALEEYVDGLHFFLSIALEEGPDQLSVQRPYMQASANILDCYLDIFEDVSRIDCEIGPLGRSFYRYIELGQMLGFTWEQIEMSYMMKNALNHHRQETGY</sequence>
<keyword evidence="2" id="KW-1185">Reference proteome</keyword>
<dbReference type="RefSeq" id="WP_240633543.1">
    <property type="nucleotide sequence ID" value="NZ_JBHRUJ010000030.1"/>
</dbReference>
<dbReference type="GO" id="GO:0004170">
    <property type="term" value="F:dUTP diphosphatase activity"/>
    <property type="evidence" value="ECO:0007669"/>
    <property type="project" value="UniProtKB-EC"/>
</dbReference>
<dbReference type="Proteomes" id="UP001595625">
    <property type="component" value="Unassembled WGS sequence"/>
</dbReference>
<dbReference type="Gene3D" id="1.10.4010.10">
    <property type="entry name" value="Type II deoxyuridine triphosphatase"/>
    <property type="match status" value="1"/>
</dbReference>
<evidence type="ECO:0000313" key="2">
    <source>
        <dbReference type="Proteomes" id="UP001595625"/>
    </source>
</evidence>
<dbReference type="EC" id="3.6.1.23" evidence="1"/>
<evidence type="ECO:0000313" key="1">
    <source>
        <dbReference type="EMBL" id="MFC3212708.1"/>
    </source>
</evidence>
<comment type="caution">
    <text evidence="1">The sequence shown here is derived from an EMBL/GenBank/DDBJ whole genome shotgun (WGS) entry which is preliminary data.</text>
</comment>
<dbReference type="InterPro" id="IPR016947">
    <property type="entry name" value="UCP030140"/>
</dbReference>
<protein>
    <submittedName>
        <fullName evidence="1">dUTP diphosphatase</fullName>
        <ecNumber evidence="1">3.6.1.23</ecNumber>
    </submittedName>
</protein>